<name>A0A6P2CF45_9NOCA</name>
<keyword evidence="2" id="KW-0378">Hydrolase</keyword>
<dbReference type="EMBL" id="QRCM01000001">
    <property type="protein sequence ID" value="TXG90341.1"/>
    <property type="molecule type" value="Genomic_DNA"/>
</dbReference>
<dbReference type="Pfam" id="PF13279">
    <property type="entry name" value="4HBT_2"/>
    <property type="match status" value="1"/>
</dbReference>
<evidence type="ECO:0000313" key="3">
    <source>
        <dbReference type="EMBL" id="TXG90341.1"/>
    </source>
</evidence>
<organism evidence="3 4">
    <name type="scientific">Rhodococcus rhodnii</name>
    <dbReference type="NCBI Taxonomy" id="38312"/>
    <lineage>
        <taxon>Bacteria</taxon>
        <taxon>Bacillati</taxon>
        <taxon>Actinomycetota</taxon>
        <taxon>Actinomycetes</taxon>
        <taxon>Mycobacteriales</taxon>
        <taxon>Nocardiaceae</taxon>
        <taxon>Rhodococcus</taxon>
    </lineage>
</organism>
<reference evidence="3 4" key="1">
    <citation type="submission" date="2018-07" db="EMBL/GenBank/DDBJ databases">
        <title>Genome sequence of Rhodococcus rhodnii ATCC 35071 from Rhodnius prolixus.</title>
        <authorList>
            <person name="Patel V."/>
            <person name="Vogel K.J."/>
        </authorList>
    </citation>
    <scope>NUCLEOTIDE SEQUENCE [LARGE SCALE GENOMIC DNA]</scope>
    <source>
        <strain evidence="3 4">ATCC 35071</strain>
    </source>
</reference>
<evidence type="ECO:0000256" key="1">
    <source>
        <dbReference type="ARBA" id="ARBA00005953"/>
    </source>
</evidence>
<dbReference type="Gene3D" id="3.10.129.10">
    <property type="entry name" value="Hotdog Thioesterase"/>
    <property type="match status" value="1"/>
</dbReference>
<dbReference type="Proteomes" id="UP000471120">
    <property type="component" value="Unassembled WGS sequence"/>
</dbReference>
<dbReference type="CDD" id="cd00586">
    <property type="entry name" value="4HBT"/>
    <property type="match status" value="1"/>
</dbReference>
<comment type="caution">
    <text evidence="3">The sequence shown here is derived from an EMBL/GenBank/DDBJ whole genome shotgun (WGS) entry which is preliminary data.</text>
</comment>
<dbReference type="PANTHER" id="PTHR31793:SF27">
    <property type="entry name" value="NOVEL THIOESTERASE SUPERFAMILY DOMAIN AND SAPOSIN A-TYPE DOMAIN CONTAINING PROTEIN (0610012H03RIK)"/>
    <property type="match status" value="1"/>
</dbReference>
<dbReference type="PANTHER" id="PTHR31793">
    <property type="entry name" value="4-HYDROXYBENZOYL-COA THIOESTERASE FAMILY MEMBER"/>
    <property type="match status" value="1"/>
</dbReference>
<accession>A0A6P2CF45</accession>
<comment type="similarity">
    <text evidence="1">Belongs to the 4-hydroxybenzoyl-CoA thioesterase family.</text>
</comment>
<evidence type="ECO:0000313" key="4">
    <source>
        <dbReference type="Proteomes" id="UP000471120"/>
    </source>
</evidence>
<sequence length="173" mass="18713">MSSVVPAESVTPPLPVPDDFAVLWPVPTRWSDNDHYGHVNNVAYYSYFDTAINAWLMAASGVDIRELDAIGIVAETACVFRRELSFPDALEVGIGVERLGTRSIVYSPAIFRVGDDGERVLAATGRFVHVYVDRENRKPVSIPEPIRRVVADLSASGADLIGTSTPGEPSGAQ</sequence>
<dbReference type="InterPro" id="IPR029069">
    <property type="entry name" value="HotDog_dom_sf"/>
</dbReference>
<protein>
    <submittedName>
        <fullName evidence="3">Acyl-CoA thioesterase</fullName>
    </submittedName>
</protein>
<dbReference type="InterPro" id="IPR050563">
    <property type="entry name" value="4-hydroxybenzoyl-CoA_TE"/>
</dbReference>
<dbReference type="AlphaFoldDB" id="A0A6P2CF45"/>
<dbReference type="SUPFAM" id="SSF54637">
    <property type="entry name" value="Thioesterase/thiol ester dehydrase-isomerase"/>
    <property type="match status" value="1"/>
</dbReference>
<gene>
    <name evidence="3" type="ORF">DW322_09020</name>
</gene>
<dbReference type="GO" id="GO:0047617">
    <property type="term" value="F:fatty acyl-CoA hydrolase activity"/>
    <property type="evidence" value="ECO:0007669"/>
    <property type="project" value="TreeGrafter"/>
</dbReference>
<proteinExistence type="inferred from homology"/>
<evidence type="ECO:0000256" key="2">
    <source>
        <dbReference type="ARBA" id="ARBA00022801"/>
    </source>
</evidence>